<comment type="caution">
    <text evidence="1">The sequence shown here is derived from an EMBL/GenBank/DDBJ whole genome shotgun (WGS) entry which is preliminary data.</text>
</comment>
<evidence type="ECO:0000313" key="2">
    <source>
        <dbReference type="Proteomes" id="UP000305471"/>
    </source>
</evidence>
<dbReference type="OrthoDB" id="9791537at2"/>
<gene>
    <name evidence="1" type="ORF">E5672_07530</name>
</gene>
<name>A0A4U0ZJY6_9ALTE</name>
<sequence>MNKRLEFIMDVKEVRRLNLEYLIAVIGSIKALSDLVDTDANYISQLKNGNSNKKMGDKFARKLEKAFEKPVGWMDKLQVSKDDNVGHLNDEDLLTLAVKNVINQLIAAGIYEPKKSIDSEAVTSLIITEYKNLINIKDAKRSGGNESHQAL</sequence>
<reference evidence="1 2" key="1">
    <citation type="submission" date="2019-04" db="EMBL/GenBank/DDBJ databases">
        <title>Alteromonas portus sp. nov., an alginate lyase-excreting marine bacterium.</title>
        <authorList>
            <person name="Huang H."/>
            <person name="Mo K."/>
            <person name="Bao S."/>
        </authorList>
    </citation>
    <scope>NUCLEOTIDE SEQUENCE [LARGE SCALE GENOMIC DNA]</scope>
    <source>
        <strain evidence="1 2">HB161718</strain>
    </source>
</reference>
<keyword evidence="2" id="KW-1185">Reference proteome</keyword>
<dbReference type="Proteomes" id="UP000305471">
    <property type="component" value="Unassembled WGS sequence"/>
</dbReference>
<proteinExistence type="predicted"/>
<accession>A0A4U0ZJY6</accession>
<dbReference type="RefSeq" id="WP_136781637.1">
    <property type="nucleotide sequence ID" value="NZ_SWCO01000003.1"/>
</dbReference>
<evidence type="ECO:0000313" key="1">
    <source>
        <dbReference type="EMBL" id="TKB03931.1"/>
    </source>
</evidence>
<dbReference type="AlphaFoldDB" id="A0A4U0ZJY6"/>
<protein>
    <submittedName>
        <fullName evidence="1">Uncharacterized protein</fullName>
    </submittedName>
</protein>
<dbReference type="EMBL" id="SWCO01000003">
    <property type="protein sequence ID" value="TKB03931.1"/>
    <property type="molecule type" value="Genomic_DNA"/>
</dbReference>
<organism evidence="1 2">
    <name type="scientific">Alteromonas portus</name>
    <dbReference type="NCBI Taxonomy" id="2565549"/>
    <lineage>
        <taxon>Bacteria</taxon>
        <taxon>Pseudomonadati</taxon>
        <taxon>Pseudomonadota</taxon>
        <taxon>Gammaproteobacteria</taxon>
        <taxon>Alteromonadales</taxon>
        <taxon>Alteromonadaceae</taxon>
        <taxon>Alteromonas/Salinimonas group</taxon>
        <taxon>Alteromonas</taxon>
    </lineage>
</organism>